<dbReference type="Proteomes" id="UP000198432">
    <property type="component" value="Unassembled WGS sequence"/>
</dbReference>
<dbReference type="RefSeq" id="WP_089320731.1">
    <property type="nucleotide sequence ID" value="NZ_FZOQ01000019.1"/>
</dbReference>
<proteinExistence type="predicted"/>
<feature type="domain" description="DUF4099" evidence="2">
    <location>
        <begin position="3"/>
        <end position="85"/>
    </location>
</feature>
<feature type="region of interest" description="Disordered" evidence="1">
    <location>
        <begin position="181"/>
        <end position="210"/>
    </location>
</feature>
<organism evidence="3 4">
    <name type="scientific">Pontibacter ummariensis</name>
    <dbReference type="NCBI Taxonomy" id="1610492"/>
    <lineage>
        <taxon>Bacteria</taxon>
        <taxon>Pseudomonadati</taxon>
        <taxon>Bacteroidota</taxon>
        <taxon>Cytophagia</taxon>
        <taxon>Cytophagales</taxon>
        <taxon>Hymenobacteraceae</taxon>
        <taxon>Pontibacter</taxon>
    </lineage>
</organism>
<dbReference type="OrthoDB" id="835269at2"/>
<dbReference type="EMBL" id="FZOQ01000019">
    <property type="protein sequence ID" value="SNS99387.1"/>
    <property type="molecule type" value="Genomic_DNA"/>
</dbReference>
<protein>
    <recommendedName>
        <fullName evidence="2">DUF4099 domain-containing protein</fullName>
    </recommendedName>
</protein>
<dbReference type="Pfam" id="PF13351">
    <property type="entry name" value="DUF4099"/>
    <property type="match status" value="1"/>
</dbReference>
<evidence type="ECO:0000313" key="4">
    <source>
        <dbReference type="Proteomes" id="UP000198432"/>
    </source>
</evidence>
<feature type="compositionally biased region" description="Basic and acidic residues" evidence="1">
    <location>
        <begin position="191"/>
        <end position="204"/>
    </location>
</feature>
<evidence type="ECO:0000313" key="3">
    <source>
        <dbReference type="EMBL" id="SNS99387.1"/>
    </source>
</evidence>
<name>A0A239J0J2_9BACT</name>
<gene>
    <name evidence="3" type="ORF">SAMN06296052_119109</name>
</gene>
<dbReference type="InterPro" id="IPR025343">
    <property type="entry name" value="DUF4099"/>
</dbReference>
<reference evidence="4" key="1">
    <citation type="submission" date="2017-06" db="EMBL/GenBank/DDBJ databases">
        <authorList>
            <person name="Varghese N."/>
            <person name="Submissions S."/>
        </authorList>
    </citation>
    <scope>NUCLEOTIDE SEQUENCE [LARGE SCALE GENOMIC DNA]</scope>
    <source>
        <strain evidence="4">NKM1</strain>
    </source>
</reference>
<dbReference type="AlphaFoldDB" id="A0A239J0J2"/>
<accession>A0A239J0J2</accession>
<evidence type="ECO:0000256" key="1">
    <source>
        <dbReference type="SAM" id="MobiDB-lite"/>
    </source>
</evidence>
<sequence>MNFDIKDLPFAQFEKLGLSRKDVLNMKPEDLANLLSGNRTSLLTLSVELTNGQRFETEAKLSLYRNPDKSVSIYVHPVRAQLKNDIGATAEELSHLKQGGLLVKDHTALNGEREPHFFQLDRDTNEILRARVRDFVVPSAIRDAVLSPDQKEQLRQGKMIELEAKGGKEVIRARVDLNEPRGFTTNPEILGQKENRGFSPEKVKPSGLKR</sequence>
<evidence type="ECO:0000259" key="2">
    <source>
        <dbReference type="Pfam" id="PF13351"/>
    </source>
</evidence>
<keyword evidence="4" id="KW-1185">Reference proteome</keyword>